<protein>
    <submittedName>
        <fullName evidence="2">Uncharacterized protein</fullName>
    </submittedName>
</protein>
<feature type="region of interest" description="Disordered" evidence="1">
    <location>
        <begin position="51"/>
        <end position="78"/>
    </location>
</feature>
<name>A0A811BNQ0_9VIRU</name>
<reference evidence="2" key="1">
    <citation type="submission" date="2021-04" db="EMBL/GenBank/DDBJ databases">
        <title>Draft Genome Sequence of Pandoravirus japonicus, Isolated from the Sabaishi River of Niigata, Japan.</title>
        <authorList>
            <person name="Hosokawa N."/>
            <person name="Takahashi H."/>
            <person name="Aoki K."/>
            <person name="Takemura M."/>
        </authorList>
    </citation>
    <scope>NUCLEOTIDE SEQUENCE</scope>
</reference>
<evidence type="ECO:0000313" key="3">
    <source>
        <dbReference type="Proteomes" id="UP001253637"/>
    </source>
</evidence>
<sequence>MRAPRRATLARPGAGMTRAGPVCGAPLALYRVSSSVCCRCPQRRRGAAITSPHLAPLLAPPKKRQKEETEETAGGVSG</sequence>
<evidence type="ECO:0000256" key="1">
    <source>
        <dbReference type="SAM" id="MobiDB-lite"/>
    </source>
</evidence>
<dbReference type="EMBL" id="LC625835">
    <property type="protein sequence ID" value="BCU03694.1"/>
    <property type="molecule type" value="Genomic_DNA"/>
</dbReference>
<proteinExistence type="predicted"/>
<organism evidence="2 3">
    <name type="scientific">Pandoravirus japonicus</name>
    <dbReference type="NCBI Taxonomy" id="2823154"/>
    <lineage>
        <taxon>Viruses</taxon>
        <taxon>Pandoravirus</taxon>
    </lineage>
</organism>
<accession>A0A811BNQ0</accession>
<evidence type="ECO:0000313" key="2">
    <source>
        <dbReference type="EMBL" id="BCU03694.1"/>
    </source>
</evidence>
<dbReference type="Proteomes" id="UP001253637">
    <property type="component" value="Segment"/>
</dbReference>